<comment type="caution">
    <text evidence="1">The sequence shown here is derived from an EMBL/GenBank/DDBJ whole genome shotgun (WGS) entry which is preliminary data.</text>
</comment>
<dbReference type="InterPro" id="IPR027396">
    <property type="entry name" value="DsrEFH-like"/>
</dbReference>
<dbReference type="Proteomes" id="UP000288279">
    <property type="component" value="Unassembled WGS sequence"/>
</dbReference>
<dbReference type="Pfam" id="PF02635">
    <property type="entry name" value="DsrE"/>
    <property type="match status" value="1"/>
</dbReference>
<dbReference type="GO" id="GO:0097163">
    <property type="term" value="F:sulfur carrier activity"/>
    <property type="evidence" value="ECO:0007669"/>
    <property type="project" value="TreeGrafter"/>
</dbReference>
<reference evidence="1 2" key="1">
    <citation type="journal article" date="2011" name="Front. Microbiol.">
        <title>Genomic signatures of strain selection and enhancement in Bacillus atrophaeus var. globigii, a historical biowarfare simulant.</title>
        <authorList>
            <person name="Gibbons H.S."/>
            <person name="Broomall S.M."/>
            <person name="McNew L.A."/>
            <person name="Daligault H."/>
            <person name="Chapman C."/>
            <person name="Bruce D."/>
            <person name="Karavis M."/>
            <person name="Krepps M."/>
            <person name="McGregor P.A."/>
            <person name="Hong C."/>
            <person name="Park K.H."/>
            <person name="Akmal A."/>
            <person name="Feldman A."/>
            <person name="Lin J.S."/>
            <person name="Chang W.E."/>
            <person name="Higgs B.W."/>
            <person name="Demirev P."/>
            <person name="Lindquist J."/>
            <person name="Liem A."/>
            <person name="Fochler E."/>
            <person name="Read T.D."/>
            <person name="Tapia R."/>
            <person name="Johnson S."/>
            <person name="Bishop-Lilly K.A."/>
            <person name="Detter C."/>
            <person name="Han C."/>
            <person name="Sozhamannan S."/>
            <person name="Rosenzweig C.N."/>
            <person name="Skowronski E.W."/>
        </authorList>
    </citation>
    <scope>NUCLEOTIDE SEQUENCE [LARGE SCALE GENOMIC DNA]</scope>
    <source>
        <strain evidence="1 2">PIT1</strain>
    </source>
</reference>
<dbReference type="Gene3D" id="3.40.1260.10">
    <property type="entry name" value="DsrEFH-like"/>
    <property type="match status" value="1"/>
</dbReference>
<gene>
    <name evidence="1" type="ORF">CWI83_02115</name>
</gene>
<keyword evidence="2" id="KW-1185">Reference proteome</keyword>
<name>A0A432ZN76_9GAMM</name>
<accession>A0A432ZN76</accession>
<dbReference type="PANTHER" id="PTHR34874">
    <property type="entry name" value="PROTEIN YCHN"/>
    <property type="match status" value="1"/>
</dbReference>
<evidence type="ECO:0000313" key="1">
    <source>
        <dbReference type="EMBL" id="RUO79330.1"/>
    </source>
</evidence>
<evidence type="ECO:0000313" key="2">
    <source>
        <dbReference type="Proteomes" id="UP000288279"/>
    </source>
</evidence>
<dbReference type="PANTHER" id="PTHR34874:SF3">
    <property type="entry name" value="SULFURTRANSFERASE TUSD"/>
    <property type="match status" value="1"/>
</dbReference>
<organism evidence="1 2">
    <name type="scientific">Pseudidiomarina taiwanensis</name>
    <dbReference type="NCBI Taxonomy" id="337250"/>
    <lineage>
        <taxon>Bacteria</taxon>
        <taxon>Pseudomonadati</taxon>
        <taxon>Pseudomonadota</taxon>
        <taxon>Gammaproteobacteria</taxon>
        <taxon>Alteromonadales</taxon>
        <taxon>Idiomarinaceae</taxon>
        <taxon>Pseudidiomarina</taxon>
    </lineage>
</organism>
<dbReference type="GO" id="GO:1990228">
    <property type="term" value="C:sulfurtransferase complex"/>
    <property type="evidence" value="ECO:0007669"/>
    <property type="project" value="TreeGrafter"/>
</dbReference>
<dbReference type="SUPFAM" id="SSF75169">
    <property type="entry name" value="DsrEFH-like"/>
    <property type="match status" value="1"/>
</dbReference>
<dbReference type="AlphaFoldDB" id="A0A432ZN76"/>
<proteinExistence type="predicted"/>
<dbReference type="RefSeq" id="WP_126825055.1">
    <property type="nucleotide sequence ID" value="NZ_PIQG01000001.1"/>
</dbReference>
<protein>
    <submittedName>
        <fullName evidence="1">Uncharacterized protein</fullName>
    </submittedName>
</protein>
<dbReference type="EMBL" id="PIQG01000001">
    <property type="protein sequence ID" value="RUO79330.1"/>
    <property type="molecule type" value="Genomic_DNA"/>
</dbReference>
<sequence length="109" mass="11746">MLINSAPDSNSGASSKALAYAESALAQKHHLRMVFFYADGVAHLAYPEHKSSQAWQAFAQLHGLSLEVCSTVVERDFQLAESDVKAPFLLSGLTEFVSAASAADELVEF</sequence>
<dbReference type="InterPro" id="IPR003787">
    <property type="entry name" value="Sulphur_relay_DsrE/F-like"/>
</dbReference>
<dbReference type="OrthoDB" id="9787483at2"/>
<dbReference type="GO" id="GO:0002143">
    <property type="term" value="P:tRNA wobble position uridine thiolation"/>
    <property type="evidence" value="ECO:0007669"/>
    <property type="project" value="TreeGrafter"/>
</dbReference>